<dbReference type="Proteomes" id="UP001184853">
    <property type="component" value="Unassembled WGS sequence"/>
</dbReference>
<reference evidence="2 3" key="1">
    <citation type="submission" date="2023-07" db="EMBL/GenBank/DDBJ databases">
        <title>Sorghum-associated microbial communities from plants grown in Nebraska, USA.</title>
        <authorList>
            <person name="Schachtman D."/>
        </authorList>
    </citation>
    <scope>NUCLEOTIDE SEQUENCE [LARGE SCALE GENOMIC DNA]</scope>
    <source>
        <strain evidence="2 3">DS1709</strain>
    </source>
</reference>
<gene>
    <name evidence="2" type="ORF">J2781_001834</name>
</gene>
<evidence type="ECO:0000313" key="2">
    <source>
        <dbReference type="EMBL" id="MDR6404910.1"/>
    </source>
</evidence>
<dbReference type="RefSeq" id="WP_115982848.1">
    <property type="nucleotide sequence ID" value="NZ_JAVDQS010000004.1"/>
</dbReference>
<organism evidence="2 3">
    <name type="scientific">Chryseobacterium geocarposphaerae</name>
    <dbReference type="NCBI Taxonomy" id="1416776"/>
    <lineage>
        <taxon>Bacteria</taxon>
        <taxon>Pseudomonadati</taxon>
        <taxon>Bacteroidota</taxon>
        <taxon>Flavobacteriia</taxon>
        <taxon>Flavobacteriales</taxon>
        <taxon>Weeksellaceae</taxon>
        <taxon>Chryseobacterium group</taxon>
        <taxon>Chryseobacterium</taxon>
    </lineage>
</organism>
<keyword evidence="1" id="KW-1133">Transmembrane helix</keyword>
<keyword evidence="3" id="KW-1185">Reference proteome</keyword>
<evidence type="ECO:0000256" key="1">
    <source>
        <dbReference type="SAM" id="Phobius"/>
    </source>
</evidence>
<keyword evidence="1" id="KW-0472">Membrane</keyword>
<evidence type="ECO:0000313" key="3">
    <source>
        <dbReference type="Proteomes" id="UP001184853"/>
    </source>
</evidence>
<accession>A0ABU1LED0</accession>
<keyword evidence="1" id="KW-0812">Transmembrane</keyword>
<dbReference type="EMBL" id="JAVDQS010000004">
    <property type="protein sequence ID" value="MDR6404910.1"/>
    <property type="molecule type" value="Genomic_DNA"/>
</dbReference>
<sequence length="409" mass="47513">MKRKLIVLAVFLIAATIYFLLFHKNKTLKYIPENADAVILIDVKNLKRQYIASFATHPSQWFRGKGKKGNTNFIQESGVEIPDFFQIFHIKNTSFLQWYCVFELTDKQKFSAYLKQQKFVRKGENIFQKDQLFLKIDGKKCIVGTSDLAFEKISHSMSSGKNVFNADSFIDNSLGSISFISGQRIRNFSIDLNSDEIEIKNTPKTENFAPIISDFQQKMLFLDAELDAKNIRYFSAFFNVNLADSSQVTHFKTTAELEQVKDTIITYGYDDNFNEIEKKTFQTITQPNYVIAFQSKDVEKTWHYFQNKKWINAGNQFTAIPFQPNFVEKNKTGMEIKSTRKPVQLSSKLNENYIFVRNNPLLLSSFKTVTATEKKIVSSIDYIFYGNKGEDYYIILKGKKEELPLILRW</sequence>
<proteinExistence type="predicted"/>
<comment type="caution">
    <text evidence="2">The sequence shown here is derived from an EMBL/GenBank/DDBJ whole genome shotgun (WGS) entry which is preliminary data.</text>
</comment>
<protein>
    <recommendedName>
        <fullName evidence="4">DUF4340 domain-containing protein</fullName>
    </recommendedName>
</protein>
<evidence type="ECO:0008006" key="4">
    <source>
        <dbReference type="Google" id="ProtNLM"/>
    </source>
</evidence>
<feature type="transmembrane region" description="Helical" evidence="1">
    <location>
        <begin position="5"/>
        <end position="22"/>
    </location>
</feature>
<name>A0ABU1LED0_9FLAO</name>